<sequence length="273" mass="30160">MVVDTRNSVFFTVFFSVVYYLITRWREKVRNSTPVQVVTVSELAAVITFVGSCIYLILYFGTTLVLHTHFPDDEEVEETLNRDANGSKFDVLLPHVEKKDVVTLPTEKTVITDDDEVVIQEVVSGKTPSYLLESKLGDCKRAVFIRRVALERITGKLLDGLPVEGFDYGSILGQCCEMPVGYVQIPVGIAGPMLLDGKEVFVPMATTEGCLVASTNRGCKAIYVSGGVASVLLKDGMTRAPVVRFGTAKRAAELKFFLEEPLNFQNLSSVFNR</sequence>
<reference evidence="1 2" key="2">
    <citation type="journal article" date="2022" name="Mol. Ecol. Resour.">
        <title>The genomes of chicory, endive, great burdock and yacon provide insights into Asteraceae paleo-polyploidization history and plant inulin production.</title>
        <authorList>
            <person name="Fan W."/>
            <person name="Wang S."/>
            <person name="Wang H."/>
            <person name="Wang A."/>
            <person name="Jiang F."/>
            <person name="Liu H."/>
            <person name="Zhao H."/>
            <person name="Xu D."/>
            <person name="Zhang Y."/>
        </authorList>
    </citation>
    <scope>NUCLEOTIDE SEQUENCE [LARGE SCALE GENOMIC DNA]</scope>
    <source>
        <strain evidence="2">cv. Punajuju</strain>
        <tissue evidence="1">Leaves</tissue>
    </source>
</reference>
<dbReference type="EMBL" id="CM042010">
    <property type="protein sequence ID" value="KAI3780820.1"/>
    <property type="molecule type" value="Genomic_DNA"/>
</dbReference>
<gene>
    <name evidence="1" type="ORF">L2E82_10811</name>
</gene>
<proteinExistence type="predicted"/>
<comment type="caution">
    <text evidence="1">The sequence shown here is derived from an EMBL/GenBank/DDBJ whole genome shotgun (WGS) entry which is preliminary data.</text>
</comment>
<reference evidence="2" key="1">
    <citation type="journal article" date="2022" name="Mol. Ecol. Resour.">
        <title>The genomes of chicory, endive, great burdock and yacon provide insights into Asteraceae palaeo-polyploidization history and plant inulin production.</title>
        <authorList>
            <person name="Fan W."/>
            <person name="Wang S."/>
            <person name="Wang H."/>
            <person name="Wang A."/>
            <person name="Jiang F."/>
            <person name="Liu H."/>
            <person name="Zhao H."/>
            <person name="Xu D."/>
            <person name="Zhang Y."/>
        </authorList>
    </citation>
    <scope>NUCLEOTIDE SEQUENCE [LARGE SCALE GENOMIC DNA]</scope>
    <source>
        <strain evidence="2">cv. Punajuju</strain>
    </source>
</reference>
<accession>A0ACB9GCJ9</accession>
<organism evidence="1 2">
    <name type="scientific">Cichorium intybus</name>
    <name type="common">Chicory</name>
    <dbReference type="NCBI Taxonomy" id="13427"/>
    <lineage>
        <taxon>Eukaryota</taxon>
        <taxon>Viridiplantae</taxon>
        <taxon>Streptophyta</taxon>
        <taxon>Embryophyta</taxon>
        <taxon>Tracheophyta</taxon>
        <taxon>Spermatophyta</taxon>
        <taxon>Magnoliopsida</taxon>
        <taxon>eudicotyledons</taxon>
        <taxon>Gunneridae</taxon>
        <taxon>Pentapetalae</taxon>
        <taxon>asterids</taxon>
        <taxon>campanulids</taxon>
        <taxon>Asterales</taxon>
        <taxon>Asteraceae</taxon>
        <taxon>Cichorioideae</taxon>
        <taxon>Cichorieae</taxon>
        <taxon>Cichoriinae</taxon>
        <taxon>Cichorium</taxon>
    </lineage>
</organism>
<evidence type="ECO:0000313" key="2">
    <source>
        <dbReference type="Proteomes" id="UP001055811"/>
    </source>
</evidence>
<name>A0ACB9GCJ9_CICIN</name>
<evidence type="ECO:0000313" key="1">
    <source>
        <dbReference type="EMBL" id="KAI3780820.1"/>
    </source>
</evidence>
<dbReference type="Proteomes" id="UP001055811">
    <property type="component" value="Linkage Group LG02"/>
</dbReference>
<protein>
    <submittedName>
        <fullName evidence="1">Uncharacterized protein</fullName>
    </submittedName>
</protein>
<keyword evidence="2" id="KW-1185">Reference proteome</keyword>